<feature type="transmembrane region" description="Helical" evidence="6">
    <location>
        <begin position="330"/>
        <end position="349"/>
    </location>
</feature>
<sequence>MTMNQRTNKPTLATRQLWYLTIGFLGAQGTLSMQTGNMSRIFQTLGADPTKLGYFFILPPLAGMLVQPLVGYLSDRSWFPKLGGRRLPYLILGTIISVIAMVLLPNAGSLGFGYRSLAALWFGAVSVFVMDCAANVNLSVYKMLIPDIVPKQQQSEAWDFQSITGALGNVLAFLFPFLLTVIGVANVAPQGVVPASVQISFYAAAVILLVSTLFTLKKVHEYPPEVMASFTGHEVQRKRQSLGQIIRKAPSQFWSCSLVMFFGMFALQYMWTYTPGVLAQNIWHSTNPASSGYQAAGNWFGVLQAIMAVAGIGAGIVISKLKLTKHRKPLFLVSSGLGGIGYLLLALGTTRLLTIIAFILIGIQFVTIQVVVFSLFTNSLDGKNDGLYTGLFNVSICLPQIVASLASFGLFNWVQHDMASMLIIASGAVFVAGLCIYTVKDPLQRKAVG</sequence>
<evidence type="ECO:0000256" key="2">
    <source>
        <dbReference type="ARBA" id="ARBA00022448"/>
    </source>
</evidence>
<keyword evidence="5 6" id="KW-0472">Membrane</keyword>
<feature type="transmembrane region" description="Helical" evidence="6">
    <location>
        <begin position="162"/>
        <end position="187"/>
    </location>
</feature>
<dbReference type="Pfam" id="PF07690">
    <property type="entry name" value="MFS_1"/>
    <property type="match status" value="1"/>
</dbReference>
<feature type="transmembrane region" description="Helical" evidence="6">
    <location>
        <begin position="299"/>
        <end position="318"/>
    </location>
</feature>
<evidence type="ECO:0000313" key="7">
    <source>
        <dbReference type="EMBL" id="USS85711.1"/>
    </source>
</evidence>
<organism evidence="7 8">
    <name type="scientific">Fructilactobacillus myrtifloralis</name>
    <dbReference type="NCBI Taxonomy" id="2940301"/>
    <lineage>
        <taxon>Bacteria</taxon>
        <taxon>Bacillati</taxon>
        <taxon>Bacillota</taxon>
        <taxon>Bacilli</taxon>
        <taxon>Lactobacillales</taxon>
        <taxon>Lactobacillaceae</taxon>
        <taxon>Fructilactobacillus</taxon>
    </lineage>
</organism>
<evidence type="ECO:0000313" key="8">
    <source>
        <dbReference type="Proteomes" id="UP001056707"/>
    </source>
</evidence>
<evidence type="ECO:0000256" key="4">
    <source>
        <dbReference type="ARBA" id="ARBA00022989"/>
    </source>
</evidence>
<dbReference type="InterPro" id="IPR036259">
    <property type="entry name" value="MFS_trans_sf"/>
</dbReference>
<dbReference type="EMBL" id="CP097116">
    <property type="protein sequence ID" value="USS85711.1"/>
    <property type="molecule type" value="Genomic_DNA"/>
</dbReference>
<keyword evidence="4 6" id="KW-1133">Transmembrane helix</keyword>
<evidence type="ECO:0000256" key="5">
    <source>
        <dbReference type="ARBA" id="ARBA00023136"/>
    </source>
</evidence>
<dbReference type="InterPro" id="IPR011701">
    <property type="entry name" value="MFS"/>
</dbReference>
<dbReference type="PANTHER" id="PTHR19432:SF35">
    <property type="entry name" value="SOLUTE CARRIER FAMILY 45 MEMBER 3 ISOFORM X1"/>
    <property type="match status" value="1"/>
</dbReference>
<dbReference type="PANTHER" id="PTHR19432">
    <property type="entry name" value="SUGAR TRANSPORTER"/>
    <property type="match status" value="1"/>
</dbReference>
<feature type="transmembrane region" description="Helical" evidence="6">
    <location>
        <begin position="199"/>
        <end position="216"/>
    </location>
</feature>
<evidence type="ECO:0000256" key="1">
    <source>
        <dbReference type="ARBA" id="ARBA00004651"/>
    </source>
</evidence>
<accession>A0ABY5BR98</accession>
<feature type="transmembrane region" description="Helical" evidence="6">
    <location>
        <begin position="87"/>
        <end position="107"/>
    </location>
</feature>
<dbReference type="SUPFAM" id="SSF103473">
    <property type="entry name" value="MFS general substrate transporter"/>
    <property type="match status" value="1"/>
</dbReference>
<dbReference type="Proteomes" id="UP001056707">
    <property type="component" value="Chromosome"/>
</dbReference>
<keyword evidence="8" id="KW-1185">Reference proteome</keyword>
<feature type="transmembrane region" description="Helical" evidence="6">
    <location>
        <begin position="253"/>
        <end position="271"/>
    </location>
</feature>
<gene>
    <name evidence="7" type="ORF">M3M35_03505</name>
</gene>
<keyword evidence="2" id="KW-0813">Transport</keyword>
<protein>
    <submittedName>
        <fullName evidence="7">MFS transporter</fullName>
    </submittedName>
</protein>
<feature type="transmembrane region" description="Helical" evidence="6">
    <location>
        <begin position="388"/>
        <end position="413"/>
    </location>
</feature>
<evidence type="ECO:0000256" key="3">
    <source>
        <dbReference type="ARBA" id="ARBA00022692"/>
    </source>
</evidence>
<reference evidence="7" key="1">
    <citation type="submission" date="2022-05" db="EMBL/GenBank/DDBJ databases">
        <authorList>
            <person name="Oliphant S.A."/>
            <person name="Watson-Haigh N.S."/>
            <person name="Sumby K.M."/>
            <person name="Gardner J.M."/>
            <person name="Jiranek V."/>
        </authorList>
    </citation>
    <scope>NUCLEOTIDE SEQUENCE</scope>
    <source>
        <strain evidence="7">KI16_H9</strain>
    </source>
</reference>
<keyword evidence="3 6" id="KW-0812">Transmembrane</keyword>
<evidence type="ECO:0000256" key="6">
    <source>
        <dbReference type="SAM" id="Phobius"/>
    </source>
</evidence>
<feature type="transmembrane region" description="Helical" evidence="6">
    <location>
        <begin position="52"/>
        <end position="75"/>
    </location>
</feature>
<proteinExistence type="predicted"/>
<feature type="transmembrane region" description="Helical" evidence="6">
    <location>
        <begin position="119"/>
        <end position="141"/>
    </location>
</feature>
<feature type="transmembrane region" description="Helical" evidence="6">
    <location>
        <begin position="355"/>
        <end position="376"/>
    </location>
</feature>
<feature type="transmembrane region" description="Helical" evidence="6">
    <location>
        <begin position="12"/>
        <end position="32"/>
    </location>
</feature>
<dbReference type="RefSeq" id="WP_252750606.1">
    <property type="nucleotide sequence ID" value="NZ_CP097116.1"/>
</dbReference>
<feature type="transmembrane region" description="Helical" evidence="6">
    <location>
        <begin position="419"/>
        <end position="439"/>
    </location>
</feature>
<dbReference type="Gene3D" id="1.20.1250.20">
    <property type="entry name" value="MFS general substrate transporter like domains"/>
    <property type="match status" value="1"/>
</dbReference>
<comment type="subcellular location">
    <subcellularLocation>
        <location evidence="1">Cell membrane</location>
        <topology evidence="1">Multi-pass membrane protein</topology>
    </subcellularLocation>
</comment>
<name>A0ABY5BR98_9LACO</name>